<dbReference type="RefSeq" id="WP_370091054.1">
    <property type="nucleotide sequence ID" value="NZ_JBGBZN010000002.1"/>
</dbReference>
<dbReference type="Proteomes" id="UP001565474">
    <property type="component" value="Unassembled WGS sequence"/>
</dbReference>
<evidence type="ECO:0000313" key="2">
    <source>
        <dbReference type="EMBL" id="MEY9470877.1"/>
    </source>
</evidence>
<comment type="caution">
    <text evidence="2">The sequence shown here is derived from an EMBL/GenBank/DDBJ whole genome shotgun (WGS) entry which is preliminary data.</text>
</comment>
<evidence type="ECO:0000313" key="3">
    <source>
        <dbReference type="Proteomes" id="UP001565474"/>
    </source>
</evidence>
<name>A0ABV4GG01_9BRAD</name>
<proteinExistence type="predicted"/>
<gene>
    <name evidence="2" type="ORF">ABH992_003276</name>
</gene>
<organism evidence="2 3">
    <name type="scientific">Bradyrhizobium yuanmingense</name>
    <dbReference type="NCBI Taxonomy" id="108015"/>
    <lineage>
        <taxon>Bacteria</taxon>
        <taxon>Pseudomonadati</taxon>
        <taxon>Pseudomonadota</taxon>
        <taxon>Alphaproteobacteria</taxon>
        <taxon>Hyphomicrobiales</taxon>
        <taxon>Nitrobacteraceae</taxon>
        <taxon>Bradyrhizobium</taxon>
    </lineage>
</organism>
<dbReference type="Pfam" id="PF18753">
    <property type="entry name" value="Nmad2"/>
    <property type="match status" value="1"/>
</dbReference>
<evidence type="ECO:0000259" key="1">
    <source>
        <dbReference type="Pfam" id="PF18753"/>
    </source>
</evidence>
<accession>A0ABV4GG01</accession>
<dbReference type="InterPro" id="IPR041180">
    <property type="entry name" value="Nmad2"/>
</dbReference>
<dbReference type="EMBL" id="JBGBZN010000002">
    <property type="protein sequence ID" value="MEY9470877.1"/>
    <property type="molecule type" value="Genomic_DNA"/>
</dbReference>
<protein>
    <recommendedName>
        <fullName evidence="1">Nucleotide modification associated domain-containing protein</fullName>
    </recommendedName>
</protein>
<feature type="domain" description="Nucleotide modification associated" evidence="1">
    <location>
        <begin position="2"/>
        <end position="203"/>
    </location>
</feature>
<keyword evidence="3" id="KW-1185">Reference proteome</keyword>
<sequence>MSLYTYVVRYDSGFAPNPFYGFCTLATCKPKIRRYAKVGDWLLGSGSGDKKIGRAGYLVYAMRVSEALSFDEYDVDPRFRQKKPYRTGSRKQSCGDSIYFRKISPGPWSQRDSFHSLPDGSANPKHIGRDTSVNRVLVSDHFIYFGGTGPSVPTSLKDELGRRIVHSSVGQSRFDDAHLLEEFECWVRSLGDMGYRGPPYEWLHLRRSNVTT</sequence>
<reference evidence="2 3" key="1">
    <citation type="submission" date="2024-07" db="EMBL/GenBank/DDBJ databases">
        <title>Genomic Encyclopedia of Type Strains, Phase V (KMG-V): Genome sequencing to study the core and pangenomes of soil and plant-associated prokaryotes.</title>
        <authorList>
            <person name="Whitman W."/>
        </authorList>
    </citation>
    <scope>NUCLEOTIDE SEQUENCE [LARGE SCALE GENOMIC DNA]</scope>
    <source>
        <strain evidence="2 3">USDA 222</strain>
    </source>
</reference>